<gene>
    <name evidence="1" type="ORF">TNCT_174741</name>
</gene>
<dbReference type="AlphaFoldDB" id="A0A8X6GHF8"/>
<evidence type="ECO:0000313" key="1">
    <source>
        <dbReference type="EMBL" id="GFQ67074.1"/>
    </source>
</evidence>
<reference evidence="1" key="1">
    <citation type="submission" date="2020-07" db="EMBL/GenBank/DDBJ databases">
        <title>Multicomponent nature underlies the extraordinary mechanical properties of spider dragline silk.</title>
        <authorList>
            <person name="Kono N."/>
            <person name="Nakamura H."/>
            <person name="Mori M."/>
            <person name="Yoshida Y."/>
            <person name="Ohtoshi R."/>
            <person name="Malay A.D."/>
            <person name="Moran D.A.P."/>
            <person name="Tomita M."/>
            <person name="Numata K."/>
            <person name="Arakawa K."/>
        </authorList>
    </citation>
    <scope>NUCLEOTIDE SEQUENCE</scope>
</reference>
<evidence type="ECO:0000313" key="2">
    <source>
        <dbReference type="Proteomes" id="UP000887116"/>
    </source>
</evidence>
<keyword evidence="2" id="KW-1185">Reference proteome</keyword>
<organism evidence="1 2">
    <name type="scientific">Trichonephila clavata</name>
    <name type="common">Joro spider</name>
    <name type="synonym">Nephila clavata</name>
    <dbReference type="NCBI Taxonomy" id="2740835"/>
    <lineage>
        <taxon>Eukaryota</taxon>
        <taxon>Metazoa</taxon>
        <taxon>Ecdysozoa</taxon>
        <taxon>Arthropoda</taxon>
        <taxon>Chelicerata</taxon>
        <taxon>Arachnida</taxon>
        <taxon>Araneae</taxon>
        <taxon>Araneomorphae</taxon>
        <taxon>Entelegynae</taxon>
        <taxon>Araneoidea</taxon>
        <taxon>Nephilidae</taxon>
        <taxon>Trichonephila</taxon>
    </lineage>
</organism>
<proteinExistence type="predicted"/>
<comment type="caution">
    <text evidence="1">The sequence shown here is derived from an EMBL/GenBank/DDBJ whole genome shotgun (WGS) entry which is preliminary data.</text>
</comment>
<sequence>MLFPLHYDSKNHNDLLGITCIFGAGIVSHANRRLFPCQPYPSSNERIRSFLFSRVAFQLPEPKFRYSDNSLGRVMSTLISMRKEIASFEKQKSPARG</sequence>
<dbReference type="Proteomes" id="UP000887116">
    <property type="component" value="Unassembled WGS sequence"/>
</dbReference>
<protein>
    <submittedName>
        <fullName evidence="1">Uncharacterized protein</fullName>
    </submittedName>
</protein>
<dbReference type="EMBL" id="BMAO01030301">
    <property type="protein sequence ID" value="GFQ67074.1"/>
    <property type="molecule type" value="Genomic_DNA"/>
</dbReference>
<name>A0A8X6GHF8_TRICU</name>
<accession>A0A8X6GHF8</accession>